<dbReference type="InterPro" id="IPR000468">
    <property type="entry name" value="Barstar"/>
</dbReference>
<dbReference type="InterPro" id="IPR035905">
    <property type="entry name" value="Barstar-like_sf"/>
</dbReference>
<reference evidence="4" key="1">
    <citation type="submission" date="2015-11" db="EMBL/GenBank/DDBJ databases">
        <authorList>
            <person name="Varghese N."/>
        </authorList>
    </citation>
    <scope>NUCLEOTIDE SEQUENCE [LARGE SCALE GENOMIC DNA]</scope>
    <source>
        <strain evidence="4">DSM 45899</strain>
    </source>
</reference>
<evidence type="ECO:0000313" key="3">
    <source>
        <dbReference type="EMBL" id="CUU58126.1"/>
    </source>
</evidence>
<dbReference type="SUPFAM" id="SSF52038">
    <property type="entry name" value="Barstar-related"/>
    <property type="match status" value="1"/>
</dbReference>
<proteinExistence type="inferred from homology"/>
<gene>
    <name evidence="3" type="ORF">Ga0074812_11735</name>
</gene>
<dbReference type="EMBL" id="FAOZ01000017">
    <property type="protein sequence ID" value="CUU58126.1"/>
    <property type="molecule type" value="Genomic_DNA"/>
</dbReference>
<dbReference type="Proteomes" id="UP000198802">
    <property type="component" value="Unassembled WGS sequence"/>
</dbReference>
<sequence>MTQNPIEVIAGGVFGGVYAVPVDGLAAAGRLVAELYHKLDLAAAPPRVRTLHVRGSRCRTSAGLFDELAAVLQFPAYFGGNWDALHDSLYDFQVPADAVILVFSDFSQVLSQARQEELGWLVEELTELCGSAHTPAQGERTVTALLTDHAEALSAFSGLLAV</sequence>
<name>A0A0S4QSR1_9ACTN</name>
<dbReference type="CDD" id="cd05141">
    <property type="entry name" value="Barstar_evA4336-like"/>
    <property type="match status" value="1"/>
</dbReference>
<comment type="similarity">
    <text evidence="1">Belongs to the barstar family.</text>
</comment>
<dbReference type="RefSeq" id="WP_207550394.1">
    <property type="nucleotide sequence ID" value="NZ_FAOZ01000017.1"/>
</dbReference>
<accession>A0A0S4QSR1</accession>
<keyword evidence="4" id="KW-1185">Reference proteome</keyword>
<dbReference type="AlphaFoldDB" id="A0A0S4QSR1"/>
<evidence type="ECO:0000313" key="4">
    <source>
        <dbReference type="Proteomes" id="UP000198802"/>
    </source>
</evidence>
<protein>
    <submittedName>
        <fullName evidence="3">Barstar (Barnase inhibitor)</fullName>
    </submittedName>
</protein>
<dbReference type="Gene3D" id="3.30.370.10">
    <property type="entry name" value="Barstar-like"/>
    <property type="match status" value="1"/>
</dbReference>
<organism evidence="3 4">
    <name type="scientific">Parafrankia irregularis</name>
    <dbReference type="NCBI Taxonomy" id="795642"/>
    <lineage>
        <taxon>Bacteria</taxon>
        <taxon>Bacillati</taxon>
        <taxon>Actinomycetota</taxon>
        <taxon>Actinomycetes</taxon>
        <taxon>Frankiales</taxon>
        <taxon>Frankiaceae</taxon>
        <taxon>Parafrankia</taxon>
    </lineage>
</organism>
<dbReference type="Pfam" id="PF01337">
    <property type="entry name" value="Barstar"/>
    <property type="match status" value="1"/>
</dbReference>
<feature type="domain" description="Barstar (barnase inhibitor)" evidence="2">
    <location>
        <begin position="49"/>
        <end position="132"/>
    </location>
</feature>
<evidence type="ECO:0000259" key="2">
    <source>
        <dbReference type="Pfam" id="PF01337"/>
    </source>
</evidence>
<evidence type="ECO:0000256" key="1">
    <source>
        <dbReference type="ARBA" id="ARBA00006845"/>
    </source>
</evidence>